<accession>A0ABM4CQD7</accession>
<protein>
    <submittedName>
        <fullName evidence="3">Uncharacterized protein LOC136085962 isoform X1</fullName>
    </submittedName>
</protein>
<feature type="domain" description="DUF4806" evidence="1">
    <location>
        <begin position="239"/>
        <end position="313"/>
    </location>
</feature>
<dbReference type="PANTHER" id="PTHR34153:SF2">
    <property type="entry name" value="SI:CH211-262H13.3-RELATED"/>
    <property type="match status" value="1"/>
</dbReference>
<reference evidence="3" key="1">
    <citation type="submission" date="2025-08" db="UniProtKB">
        <authorList>
            <consortium name="RefSeq"/>
        </authorList>
    </citation>
    <scope>IDENTIFICATION</scope>
</reference>
<organism evidence="2 3">
    <name type="scientific">Hydra vulgaris</name>
    <name type="common">Hydra</name>
    <name type="synonym">Hydra attenuata</name>
    <dbReference type="NCBI Taxonomy" id="6087"/>
    <lineage>
        <taxon>Eukaryota</taxon>
        <taxon>Metazoa</taxon>
        <taxon>Cnidaria</taxon>
        <taxon>Hydrozoa</taxon>
        <taxon>Hydroidolina</taxon>
        <taxon>Anthoathecata</taxon>
        <taxon>Aplanulata</taxon>
        <taxon>Hydridae</taxon>
        <taxon>Hydra</taxon>
    </lineage>
</organism>
<keyword evidence="2" id="KW-1185">Reference proteome</keyword>
<dbReference type="Pfam" id="PF16064">
    <property type="entry name" value="DUF4806"/>
    <property type="match status" value="1"/>
</dbReference>
<dbReference type="GeneID" id="136085962"/>
<evidence type="ECO:0000313" key="3">
    <source>
        <dbReference type="RefSeq" id="XP_065664081.1"/>
    </source>
</evidence>
<evidence type="ECO:0000259" key="1">
    <source>
        <dbReference type="Pfam" id="PF16064"/>
    </source>
</evidence>
<dbReference type="PANTHER" id="PTHR34153">
    <property type="entry name" value="SI:CH211-262H13.3-RELATED-RELATED"/>
    <property type="match status" value="1"/>
</dbReference>
<name>A0ABM4CQD7_HYDVU</name>
<dbReference type="RefSeq" id="XP_065664081.1">
    <property type="nucleotide sequence ID" value="XM_065808009.1"/>
</dbReference>
<dbReference type="InterPro" id="IPR032071">
    <property type="entry name" value="DUF4806"/>
</dbReference>
<evidence type="ECO:0000313" key="2">
    <source>
        <dbReference type="Proteomes" id="UP001652625"/>
    </source>
</evidence>
<gene>
    <name evidence="3" type="primary">LOC136085962</name>
</gene>
<sequence length="397" mass="44223">MDLHQFLIVAFKNEKDAVAILPETYLNNNELCFWPPYTSQGRVNKAIKECEAPNENWPKHAIRVIKKIGSYNKAQCQLEKATITSDLQSDSESSTRLRPKRAVLYPDEHSETESFVEEPIPISKKVKLLTPAPVTPKIFPSGTSMQLTPSKPVSAQMLTPLLSFTPPAIKSKINLINEEQRSQEMLPLAVTNKIVSILVELKEDVANLRKEVAYNTAMLQNIANGGIHEDDQNIFDILKLPLCNMAQLLQLEKTLENEKMTMKKLIQAVASKGGQNLKEAVKRMLLSLLHNDVLKKLNWAGQGDKDKQSFRDLNCRLVVEGALKRNPPTAQPTESDIQKAIVHFLAGAIDRNGGRKARATRLLAQKATATDKVPCFSKVKNTIFSSLSSTSDSEDSN</sequence>
<proteinExistence type="predicted"/>
<dbReference type="Proteomes" id="UP001652625">
    <property type="component" value="Chromosome 10"/>
</dbReference>